<dbReference type="GO" id="GO:0016409">
    <property type="term" value="F:palmitoyltransferase activity"/>
    <property type="evidence" value="ECO:0007669"/>
    <property type="project" value="InterPro"/>
</dbReference>
<feature type="transmembrane region" description="Helical" evidence="18">
    <location>
        <begin position="1598"/>
        <end position="1619"/>
    </location>
</feature>
<keyword evidence="6 18" id="KW-0812">Transmembrane</keyword>
<dbReference type="Pfam" id="PF01529">
    <property type="entry name" value="DHHC"/>
    <property type="match status" value="1"/>
</dbReference>
<evidence type="ECO:0000259" key="20">
    <source>
        <dbReference type="PROSITE" id="PS51819"/>
    </source>
</evidence>
<comment type="cofactor">
    <cofactor evidence="1">
        <name>Zn(2+)</name>
        <dbReference type="ChEBI" id="CHEBI:29105"/>
    </cofactor>
</comment>
<dbReference type="SUPFAM" id="SSF54593">
    <property type="entry name" value="Glyoxalase/Bleomycin resistance protein/Dihydroxybiphenyl dioxygenase"/>
    <property type="match status" value="2"/>
</dbReference>
<feature type="region of interest" description="Disordered" evidence="17">
    <location>
        <begin position="1811"/>
        <end position="1851"/>
    </location>
</feature>
<dbReference type="EC" id="4.4.1.5" evidence="5"/>
<dbReference type="Pfam" id="PF00903">
    <property type="entry name" value="Glyoxalase"/>
    <property type="match status" value="2"/>
</dbReference>
<evidence type="ECO:0000256" key="9">
    <source>
        <dbReference type="ARBA" id="ARBA00022989"/>
    </source>
</evidence>
<evidence type="ECO:0000256" key="15">
    <source>
        <dbReference type="ARBA" id="ARBA00033298"/>
    </source>
</evidence>
<feature type="coiled-coil region" evidence="16">
    <location>
        <begin position="2272"/>
        <end position="2299"/>
    </location>
</feature>
<keyword evidence="22" id="KW-1185">Reference proteome</keyword>
<evidence type="ECO:0000256" key="18">
    <source>
        <dbReference type="SAM" id="Phobius"/>
    </source>
</evidence>
<dbReference type="Proteomes" id="UP000186817">
    <property type="component" value="Unassembled WGS sequence"/>
</dbReference>
<feature type="transmembrane region" description="Helical" evidence="18">
    <location>
        <begin position="1762"/>
        <end position="1788"/>
    </location>
</feature>
<evidence type="ECO:0000256" key="4">
    <source>
        <dbReference type="ARBA" id="ARBA00010363"/>
    </source>
</evidence>
<dbReference type="SUPFAM" id="SSF82199">
    <property type="entry name" value="SET domain"/>
    <property type="match status" value="1"/>
</dbReference>
<dbReference type="Gene3D" id="3.10.180.10">
    <property type="entry name" value="2,3-Dihydroxybiphenyl 1,2-Dioxygenase, domain 1"/>
    <property type="match status" value="2"/>
</dbReference>
<dbReference type="InterPro" id="IPR001214">
    <property type="entry name" value="SET_dom"/>
</dbReference>
<evidence type="ECO:0000256" key="7">
    <source>
        <dbReference type="ARBA" id="ARBA00022723"/>
    </source>
</evidence>
<dbReference type="CDD" id="cd00257">
    <property type="entry name" value="beta-trefoil_FSCN-like"/>
    <property type="match status" value="2"/>
</dbReference>
<comment type="similarity">
    <text evidence="4">Belongs to the glyoxalase I family.</text>
</comment>
<dbReference type="PROSITE" id="PS50280">
    <property type="entry name" value="SET"/>
    <property type="match status" value="1"/>
</dbReference>
<keyword evidence="10 18" id="KW-0472">Membrane</keyword>
<feature type="compositionally biased region" description="Polar residues" evidence="17">
    <location>
        <begin position="1842"/>
        <end position="1851"/>
    </location>
</feature>
<dbReference type="OrthoDB" id="9909019at2759"/>
<dbReference type="PROSITE" id="PS00934">
    <property type="entry name" value="GLYOXALASE_I_1"/>
    <property type="match status" value="2"/>
</dbReference>
<evidence type="ECO:0000313" key="22">
    <source>
        <dbReference type="Proteomes" id="UP000186817"/>
    </source>
</evidence>
<dbReference type="Gene3D" id="2.170.270.10">
    <property type="entry name" value="SET domain"/>
    <property type="match status" value="1"/>
</dbReference>
<dbReference type="SMART" id="SM00317">
    <property type="entry name" value="SET"/>
    <property type="match status" value="1"/>
</dbReference>
<organism evidence="21 22">
    <name type="scientific">Symbiodinium microadriaticum</name>
    <name type="common">Dinoflagellate</name>
    <name type="synonym">Zooxanthella microadriatica</name>
    <dbReference type="NCBI Taxonomy" id="2951"/>
    <lineage>
        <taxon>Eukaryota</taxon>
        <taxon>Sar</taxon>
        <taxon>Alveolata</taxon>
        <taxon>Dinophyceae</taxon>
        <taxon>Suessiales</taxon>
        <taxon>Symbiodiniaceae</taxon>
        <taxon>Symbiodinium</taxon>
    </lineage>
</organism>
<dbReference type="InterPro" id="IPR029068">
    <property type="entry name" value="Glyas_Bleomycin-R_OHBP_Dase"/>
</dbReference>
<dbReference type="InterPro" id="IPR001594">
    <property type="entry name" value="Palmitoyltrfase_DHHC"/>
</dbReference>
<feature type="domain" description="VOC" evidence="20">
    <location>
        <begin position="2414"/>
        <end position="2580"/>
    </location>
</feature>
<evidence type="ECO:0000256" key="13">
    <source>
        <dbReference type="ARBA" id="ARBA00030892"/>
    </source>
</evidence>
<keyword evidence="11 21" id="KW-0456">Lyase</keyword>
<dbReference type="GO" id="GO:0046872">
    <property type="term" value="F:metal ion binding"/>
    <property type="evidence" value="ECO:0007669"/>
    <property type="project" value="UniProtKB-KW"/>
</dbReference>
<evidence type="ECO:0000256" key="1">
    <source>
        <dbReference type="ARBA" id="ARBA00001947"/>
    </source>
</evidence>
<proteinExistence type="inferred from homology"/>
<evidence type="ECO:0000256" key="10">
    <source>
        <dbReference type="ARBA" id="ARBA00023136"/>
    </source>
</evidence>
<protein>
    <recommendedName>
        <fullName evidence="5">lactoylglutathione lyase</fullName>
        <ecNumber evidence="5">4.4.1.5</ecNumber>
    </recommendedName>
    <alternativeName>
        <fullName evidence="13">Aldoketomutase</fullName>
    </alternativeName>
    <alternativeName>
        <fullName evidence="12">Ketone-aldehyde mutase</fullName>
    </alternativeName>
    <alternativeName>
        <fullName evidence="14">Methylglyoxalase</fullName>
    </alternativeName>
    <alternativeName>
        <fullName evidence="15">S-D-lactoylglutathione methylglyoxal lyase</fullName>
    </alternativeName>
</protein>
<comment type="pathway">
    <text evidence="3">Secondary metabolite metabolism; methylglyoxal degradation; (R)-lactate from methylglyoxal: step 1/2.</text>
</comment>
<keyword evidence="7" id="KW-0479">Metal-binding</keyword>
<dbReference type="PANTHER" id="PTHR10374">
    <property type="entry name" value="LACTOYLGLUTATHIONE LYASE GLYOXALASE I"/>
    <property type="match status" value="1"/>
</dbReference>
<dbReference type="PROSITE" id="PS50216">
    <property type="entry name" value="DHHC"/>
    <property type="match status" value="1"/>
</dbReference>
<dbReference type="InterPro" id="IPR004361">
    <property type="entry name" value="Glyoxalase_1"/>
</dbReference>
<comment type="caution">
    <text evidence="21">The sequence shown here is derived from an EMBL/GenBank/DDBJ whole genome shotgun (WGS) entry which is preliminary data.</text>
</comment>
<feature type="domain" description="VOC" evidence="20">
    <location>
        <begin position="2590"/>
        <end position="2751"/>
    </location>
</feature>
<dbReference type="PANTHER" id="PTHR10374:SF30">
    <property type="entry name" value="LACTOYLGLUTATHIONE LYASE"/>
    <property type="match status" value="1"/>
</dbReference>
<dbReference type="GO" id="GO:0016020">
    <property type="term" value="C:membrane"/>
    <property type="evidence" value="ECO:0007669"/>
    <property type="project" value="UniProtKB-SubCell"/>
</dbReference>
<keyword evidence="16" id="KW-0175">Coiled coil</keyword>
<keyword evidence="9 18" id="KW-1133">Transmembrane helix</keyword>
<feature type="compositionally biased region" description="Basic and acidic residues" evidence="17">
    <location>
        <begin position="251"/>
        <end position="270"/>
    </location>
</feature>
<dbReference type="InterPro" id="IPR037523">
    <property type="entry name" value="VOC_core"/>
</dbReference>
<feature type="compositionally biased region" description="Pro residues" evidence="17">
    <location>
        <begin position="1469"/>
        <end position="1482"/>
    </location>
</feature>
<accession>A0A1Q9EPX4</accession>
<dbReference type="GO" id="GO:0004462">
    <property type="term" value="F:lactoylglutathione lyase activity"/>
    <property type="evidence" value="ECO:0007669"/>
    <property type="project" value="UniProtKB-EC"/>
</dbReference>
<evidence type="ECO:0000313" key="21">
    <source>
        <dbReference type="EMBL" id="OLQ09489.1"/>
    </source>
</evidence>
<evidence type="ECO:0000256" key="12">
    <source>
        <dbReference type="ARBA" id="ARBA00030291"/>
    </source>
</evidence>
<dbReference type="EMBL" id="LSRX01000095">
    <property type="protein sequence ID" value="OLQ09489.1"/>
    <property type="molecule type" value="Genomic_DNA"/>
</dbReference>
<dbReference type="InterPro" id="IPR004360">
    <property type="entry name" value="Glyas_Fos-R_dOase_dom"/>
</dbReference>
<dbReference type="UniPathway" id="UPA00619">
    <property type="reaction ID" value="UER00675"/>
</dbReference>
<name>A0A1Q9EPX4_SYMMI</name>
<evidence type="ECO:0000256" key="8">
    <source>
        <dbReference type="ARBA" id="ARBA00022833"/>
    </source>
</evidence>
<evidence type="ECO:0000256" key="16">
    <source>
        <dbReference type="SAM" id="Coils"/>
    </source>
</evidence>
<evidence type="ECO:0000256" key="2">
    <source>
        <dbReference type="ARBA" id="ARBA00004141"/>
    </source>
</evidence>
<dbReference type="NCBIfam" id="TIGR00068">
    <property type="entry name" value="glyox_I"/>
    <property type="match status" value="2"/>
</dbReference>
<evidence type="ECO:0000256" key="5">
    <source>
        <dbReference type="ARBA" id="ARBA00012081"/>
    </source>
</evidence>
<dbReference type="InterPro" id="IPR018146">
    <property type="entry name" value="Glyoxalase_1_CS"/>
</dbReference>
<sequence length="2762" mass="304690">MLQESSNFSAPIWKMGRFLAEKDASVLFAIVGHSLASSLYTFASGVACLELIFAVLPMDGGTDVGPPTPSVLPGTSASASPPQRVVRLLLNSFGQPGIRCTWHRGIGLVVTSIGEVADVPIHLVNSTNETVNEQVDEIVLENLQHDVEELKQIPDPTNKTGQAQDNETTGFGGLAKQLEFMMLKMVQLETLCEMQQYEIETLRLKVKEHDKILAKDHEGLIQVPKRDPETHLKKTQKTLERVAMKHSHQLTTRDFHPSPRAPEPKAAERSEVLLEKRHESSSKHGAAIWNWFEDTANKYASKVEEKLVGTSDQLANSYQTVLDQGGLDEQIEFFANAAIDDVAKAVAVLTKGFSTFEFSCSQTSPQQRLDGGRLITFFGRFSCTLDLMGQRTNALAIDLGWIDLDLPGPLGTLTSYPVNAVKSILEVGRAMEGCTETRNSHGMKMCLAYHIAHARPMVEFLPVNLRAVVQTLGNFPPNAIRSVLKVGETLQHCTMYGDSSRDFIFCLAYYITEIAPTVNFLPVHLRDAARYLNNPLELFSGGLKQALQHLTSNPLELFSGGLKQALQQLTSNPLALMPTPLQTMATVGETLNDCTDKKSHEELLQCFGFKLLEHTPPLSWLLRLKEVMARYVEVFVQIGNKLMEKAMEENPALLQTALHSKFGAIGDRPIVHHSSSTLEVKTHVQRPEFLQQTAQSRHGRHERGDNKWAEFGSGWDIGNYGPQTASLITQFNGREKFTGSCLAFAPRTKTGADQQATEADWQVQNEDDFLKLEPYAVPCSNAWMQQNWNKWQGYSFYTWPTQVEKCITVNFNVAIQPVVALIGGVEFEVLPKPLAQLQTQVCWPNGQPGGVDLSVLRSQISCGNVMLFSRTLRLAKRFGDDTGFVNENINGGFQTWRSAFCVGYASGAEEILNVDPRYKAVRSQFGPAEGESSTGIDSMARSAFLQGNQSQGQGEATESLVWKTDTDDLYLASVDINHLGVNRTSELRGTKAAERWSMSALQDPTGEKAHKLFSFKAPALIDFQFAGVLEGNNLYLESSLGFGPYQSGVRRIPLANIAHQFSLVLAAMHGFVSAESRLKAIKALNNFREDDVGDVGSLELLLTPGSHIALHNSHFKRYVSMSPDEVKGTDSERELADGLPLDWYWARFVVVDAGNGEIALHSSAHNRFLGLWYNDVGVSARVAANQLGSDWTAEKFTVVQAGNGQIALHNKAANRFLKMWHQTVEPSSERAPPLPDDWSIERFGVLHLRPYLVPGSVVALHSVGFNRFVSMRQDATVDGTVEHGPDLPHHWTYEQFTVVDAGNGQVALHSVAHNRFLSMTDGGIMKGSSIADASEFKASMIWEKFAVIPVDPASNIFALHSTVHNRLLQAVHGTVQGKIASVEQLMPNWKWEQFKVVQVTDARIGANDDPVQPDLRVGDALLVVGSSSLPEAASEELALKLLDDECASSLAANKRGIQCLAVSDLEVGSPPPPPPPPPPPSALPATGRTRLYKVWPAGNRFCCAGYCMTGNPGHECSSAQCLRDTCVSESSTSRRQRCEDLASELEGWDSINRPWCTALGPANCFSWACILVPSILYFAVALPYYWIEVHPILPMTALFFFLMTVGCLLSACLADPGIIPRREVILATGSAEKLCQELGYNVLGETVTERGELRDGTERVSIPPELRKRGYRWCSTCRIVRPPRASHCADCDNCVLRFDHHCPFINNCVGQRNYLFFFGFTSSVCMLALVVIPSLLWYLLVGTGISAGQSQATESYAVNSDAVLRGFLITLAAAGGTAALCVVGLWGYHLFLICSGITTREHIKGMRTKELLPGIGEDPSSGADHRRQHLGQAQPTPRPRQSDASDLSAQQRADPLTIVNAARGMNTATCGSFSLGGGQTSSAAEQRLQALASTLLTFAMLANQKMIIDTMQAFHKQSHSTLVLLTKACTRMGWIGIVEAFRTCAHDGPQNLSMPLAPWAWLSCCGRRRDEHRLEGSLLPENTPHWELLQSEEASPPTFEVSEMLHPILEDAPLWSLKPRGSSPYTWDGRLQAMDQGLPKPLAIFEAGECHVVRRGGPRPLLQVRWIQRDMGWGAFTMQNLAVGEFVCEYIGELLTDAEAESRCTGPGRDAYLFNLTTPQQCTRLGVQVPSSADMADPVFVIDAYEKGGVARFLNHACGPSHAANVTPIYAYTFDSEEPVDARLPHVALFTNRAVTKGEELRYDYGMSPEAVQSADGPTPAERVGIGLNDISTECEQMGHAFQDTNSTFAALRESTPADVSQVVADLKNFASDAASAEAQKMEERVKAASAKAEAALRDQFLKLETRVLADLPDGSGGEASGARSGSKEACGVRETSFAVKQTMVSTQWATTPSSQRSAMGAYYVNDNVRIKATGKMGTVTLTNGHAVKVLGTWWHVEEVEPLPYMGSGPYHARFQQTMLRIKDPKKSIPFYEENFGMKLIHWIEFPQWKFTVYFLERPREGQTVPACSMEKTTLENEKYLWTMSGSTLELTHNHGEEMNDNFKVWNGNVGRDGEGANYADEPAARGFGHVAFNCDDVYEACERLEKNGVKFQKKPDEGRMKGLAFALDPDGYWVEIVRREKLGWKEYYNLSQTMLRVKDGPASVEFYTKHLGMTLLRKVDFPQYKFSLYFLASLTPAELADCLPLDPENKHAGGLNPEVPNALTKIAWNQCLELTWNHGTEKDPDFKVHDGNSEPKGFGHIGFIVDNLQESCDRMEAQGVLFKKRPQDGNMRGLAFAYDPNGYWVELVDRTASFSGICSNY</sequence>
<comment type="subcellular location">
    <subcellularLocation>
        <location evidence="2">Membrane</location>
        <topology evidence="2">Multi-pass membrane protein</topology>
    </subcellularLocation>
</comment>
<feature type="domain" description="SET" evidence="19">
    <location>
        <begin position="2060"/>
        <end position="2206"/>
    </location>
</feature>
<evidence type="ECO:0000256" key="17">
    <source>
        <dbReference type="SAM" id="MobiDB-lite"/>
    </source>
</evidence>
<evidence type="ECO:0000259" key="19">
    <source>
        <dbReference type="PROSITE" id="PS50280"/>
    </source>
</evidence>
<gene>
    <name evidence="21" type="primary">GLO1</name>
    <name evidence="21" type="ORF">AK812_SmicGene6876</name>
</gene>
<keyword evidence="8" id="KW-0862">Zinc</keyword>
<evidence type="ECO:0000256" key="14">
    <source>
        <dbReference type="ARBA" id="ARBA00032460"/>
    </source>
</evidence>
<reference evidence="21 22" key="1">
    <citation type="submission" date="2016-02" db="EMBL/GenBank/DDBJ databases">
        <title>Genome analysis of coral dinoflagellate symbionts highlights evolutionary adaptations to a symbiotic lifestyle.</title>
        <authorList>
            <person name="Aranda M."/>
            <person name="Li Y."/>
            <person name="Liew Y.J."/>
            <person name="Baumgarten S."/>
            <person name="Simakov O."/>
            <person name="Wilson M."/>
            <person name="Piel J."/>
            <person name="Ashoor H."/>
            <person name="Bougouffa S."/>
            <person name="Bajic V.B."/>
            <person name="Ryu T."/>
            <person name="Ravasi T."/>
            <person name="Bayer T."/>
            <person name="Micklem G."/>
            <person name="Kim H."/>
            <person name="Bhak J."/>
            <person name="Lajeunesse T.C."/>
            <person name="Voolstra C.R."/>
        </authorList>
    </citation>
    <scope>NUCLEOTIDE SEQUENCE [LARGE SCALE GENOMIC DNA]</scope>
    <source>
        <strain evidence="21 22">CCMP2467</strain>
    </source>
</reference>
<feature type="region of interest" description="Disordered" evidence="17">
    <location>
        <begin position="1465"/>
        <end position="1485"/>
    </location>
</feature>
<dbReference type="Pfam" id="PF00856">
    <property type="entry name" value="SET"/>
    <property type="match status" value="1"/>
</dbReference>
<dbReference type="InterPro" id="IPR046341">
    <property type="entry name" value="SET_dom_sf"/>
</dbReference>
<evidence type="ECO:0000256" key="6">
    <source>
        <dbReference type="ARBA" id="ARBA00022692"/>
    </source>
</evidence>
<dbReference type="PROSITE" id="PS51819">
    <property type="entry name" value="VOC"/>
    <property type="match status" value="2"/>
</dbReference>
<feature type="transmembrane region" description="Helical" evidence="18">
    <location>
        <begin position="1565"/>
        <end position="1586"/>
    </location>
</feature>
<evidence type="ECO:0000256" key="11">
    <source>
        <dbReference type="ARBA" id="ARBA00023239"/>
    </source>
</evidence>
<dbReference type="InterPro" id="IPR008999">
    <property type="entry name" value="Actin-crosslinking"/>
</dbReference>
<evidence type="ECO:0000256" key="3">
    <source>
        <dbReference type="ARBA" id="ARBA00005008"/>
    </source>
</evidence>
<feature type="transmembrane region" description="Helical" evidence="18">
    <location>
        <begin position="1714"/>
        <end position="1741"/>
    </location>
</feature>
<dbReference type="SUPFAM" id="SSF50405">
    <property type="entry name" value="Actin-crosslinking proteins"/>
    <property type="match status" value="1"/>
</dbReference>
<dbReference type="CDD" id="cd07233">
    <property type="entry name" value="GlxI_Zn"/>
    <property type="match status" value="2"/>
</dbReference>
<dbReference type="Gene3D" id="2.80.10.50">
    <property type="match status" value="2"/>
</dbReference>
<feature type="region of interest" description="Disordered" evidence="17">
    <location>
        <begin position="244"/>
        <end position="270"/>
    </location>
</feature>